<dbReference type="SUPFAM" id="SSF82051">
    <property type="entry name" value="Obg GTP-binding protein N-terminal domain"/>
    <property type="match status" value="1"/>
</dbReference>
<dbReference type="PROSITE" id="PS51883">
    <property type="entry name" value="OBG"/>
    <property type="match status" value="1"/>
</dbReference>
<dbReference type="InterPro" id="IPR014100">
    <property type="entry name" value="GTP-bd_Obg/CgtA"/>
</dbReference>
<evidence type="ECO:0000259" key="4">
    <source>
        <dbReference type="PROSITE" id="PS51710"/>
    </source>
</evidence>
<dbReference type="PANTHER" id="PTHR11702">
    <property type="entry name" value="DEVELOPMENTALLY REGULATED GTP-BINDING PROTEIN-RELATED"/>
    <property type="match status" value="1"/>
</dbReference>
<dbReference type="InterPro" id="IPR027417">
    <property type="entry name" value="P-loop_NTPase"/>
</dbReference>
<feature type="non-terminal residue" evidence="6">
    <location>
        <position position="259"/>
    </location>
</feature>
<dbReference type="PIRSF" id="PIRSF002401">
    <property type="entry name" value="GTP_bd_Obg/CgtA"/>
    <property type="match status" value="1"/>
</dbReference>
<accession>A0A382Z2P3</accession>
<dbReference type="Gene3D" id="3.40.50.300">
    <property type="entry name" value="P-loop containing nucleotide triphosphate hydrolases"/>
    <property type="match status" value="1"/>
</dbReference>
<evidence type="ECO:0000259" key="5">
    <source>
        <dbReference type="PROSITE" id="PS51883"/>
    </source>
</evidence>
<gene>
    <name evidence="6" type="ORF">METZ01_LOCUS442620</name>
</gene>
<dbReference type="PROSITE" id="PS00905">
    <property type="entry name" value="GTP1_OBG"/>
    <property type="match status" value="1"/>
</dbReference>
<dbReference type="PRINTS" id="PR00326">
    <property type="entry name" value="GTP1OBG"/>
</dbReference>
<dbReference type="AlphaFoldDB" id="A0A382Z2P3"/>
<feature type="non-terminal residue" evidence="6">
    <location>
        <position position="1"/>
    </location>
</feature>
<comment type="similarity">
    <text evidence="1">Belongs to the TRAFAC class OBG-HflX-like GTPase superfamily. OBG GTPase family.</text>
</comment>
<evidence type="ECO:0000256" key="2">
    <source>
        <dbReference type="ARBA" id="ARBA00022741"/>
    </source>
</evidence>
<dbReference type="InterPro" id="IPR036726">
    <property type="entry name" value="GTP1_OBG_dom_sf"/>
</dbReference>
<name>A0A382Z2P3_9ZZZZ</name>
<evidence type="ECO:0008006" key="7">
    <source>
        <dbReference type="Google" id="ProtNLM"/>
    </source>
</evidence>
<organism evidence="6">
    <name type="scientific">marine metagenome</name>
    <dbReference type="NCBI Taxonomy" id="408172"/>
    <lineage>
        <taxon>unclassified sequences</taxon>
        <taxon>metagenomes</taxon>
        <taxon>ecological metagenomes</taxon>
    </lineage>
</organism>
<dbReference type="NCBIfam" id="TIGR02729">
    <property type="entry name" value="Obg_CgtA"/>
    <property type="match status" value="1"/>
</dbReference>
<evidence type="ECO:0000256" key="1">
    <source>
        <dbReference type="ARBA" id="ARBA00007699"/>
    </source>
</evidence>
<dbReference type="Pfam" id="PF01926">
    <property type="entry name" value="MMR_HSR1"/>
    <property type="match status" value="1"/>
</dbReference>
<dbReference type="GO" id="GO:0000287">
    <property type="term" value="F:magnesium ion binding"/>
    <property type="evidence" value="ECO:0007669"/>
    <property type="project" value="InterPro"/>
</dbReference>
<sequence length="259" mass="28318">GPDGGDGGKGGNVILQTDSNLSTLMDLRYQKLYCGENGKPGGKREMTGKSGKNCVVKIPVGTLVHDLETGEMIVDLNEDYQSYVLVEGGKGGRGNTRFKSSVIRAPRKFENGASGEKKNLFLELKLLADVAIIGFPNAGKSTLISKISNARPKIDDYPFTTLTPNLGVVKTDDFRSFVIADIPGLVEGAHQGKGLGHRFLKHTERTRILVHLLDFSVENDRDPVSDYHTLQNELKQFSEKLFLKPQILVAGKVDHPEAE</sequence>
<dbReference type="Pfam" id="PF01018">
    <property type="entry name" value="GTP1_OBG"/>
    <property type="match status" value="1"/>
</dbReference>
<dbReference type="InterPro" id="IPR045086">
    <property type="entry name" value="OBG_GTPase"/>
</dbReference>
<protein>
    <recommendedName>
        <fullName evidence="7">OBG-type G domain-containing protein</fullName>
    </recommendedName>
</protein>
<dbReference type="GO" id="GO:0005525">
    <property type="term" value="F:GTP binding"/>
    <property type="evidence" value="ECO:0007669"/>
    <property type="project" value="UniProtKB-KW"/>
</dbReference>
<dbReference type="InterPro" id="IPR006074">
    <property type="entry name" value="GTP1-OBG_CS"/>
</dbReference>
<dbReference type="SUPFAM" id="SSF52540">
    <property type="entry name" value="P-loop containing nucleoside triphosphate hydrolases"/>
    <property type="match status" value="1"/>
</dbReference>
<reference evidence="6" key="1">
    <citation type="submission" date="2018-05" db="EMBL/GenBank/DDBJ databases">
        <authorList>
            <person name="Lanie J.A."/>
            <person name="Ng W.-L."/>
            <person name="Kazmierczak K.M."/>
            <person name="Andrzejewski T.M."/>
            <person name="Davidsen T.M."/>
            <person name="Wayne K.J."/>
            <person name="Tettelin H."/>
            <person name="Glass J.I."/>
            <person name="Rusch D."/>
            <person name="Podicherti R."/>
            <person name="Tsui H.-C.T."/>
            <person name="Winkler M.E."/>
        </authorList>
    </citation>
    <scope>NUCLEOTIDE SEQUENCE</scope>
</reference>
<evidence type="ECO:0000256" key="3">
    <source>
        <dbReference type="ARBA" id="ARBA00023134"/>
    </source>
</evidence>
<dbReference type="PROSITE" id="PS51710">
    <property type="entry name" value="G_OBG"/>
    <property type="match status" value="1"/>
</dbReference>
<feature type="domain" description="OBG-type G" evidence="4">
    <location>
        <begin position="128"/>
        <end position="259"/>
    </location>
</feature>
<dbReference type="InterPro" id="IPR006073">
    <property type="entry name" value="GTP-bd"/>
</dbReference>
<dbReference type="Gene3D" id="2.70.210.12">
    <property type="entry name" value="GTP1/OBG domain"/>
    <property type="match status" value="1"/>
</dbReference>
<feature type="domain" description="Obg" evidence="5">
    <location>
        <begin position="1"/>
        <end position="127"/>
    </location>
</feature>
<proteinExistence type="inferred from homology"/>
<dbReference type="PANTHER" id="PTHR11702:SF31">
    <property type="entry name" value="MITOCHONDRIAL RIBOSOME-ASSOCIATED GTPASE 2"/>
    <property type="match status" value="1"/>
</dbReference>
<keyword evidence="3" id="KW-0342">GTP-binding</keyword>
<dbReference type="InterPro" id="IPR031167">
    <property type="entry name" value="G_OBG"/>
</dbReference>
<dbReference type="CDD" id="cd01898">
    <property type="entry name" value="Obg"/>
    <property type="match status" value="1"/>
</dbReference>
<dbReference type="NCBIfam" id="NF008956">
    <property type="entry name" value="PRK12299.1"/>
    <property type="match status" value="1"/>
</dbReference>
<dbReference type="EMBL" id="UINC01180526">
    <property type="protein sequence ID" value="SVD89766.1"/>
    <property type="molecule type" value="Genomic_DNA"/>
</dbReference>
<dbReference type="GO" id="GO:0003924">
    <property type="term" value="F:GTPase activity"/>
    <property type="evidence" value="ECO:0007669"/>
    <property type="project" value="InterPro"/>
</dbReference>
<dbReference type="InterPro" id="IPR006169">
    <property type="entry name" value="GTP1_OBG_dom"/>
</dbReference>
<dbReference type="FunFam" id="2.70.210.12:FF:000001">
    <property type="entry name" value="GTPase Obg"/>
    <property type="match status" value="1"/>
</dbReference>
<evidence type="ECO:0000313" key="6">
    <source>
        <dbReference type="EMBL" id="SVD89766.1"/>
    </source>
</evidence>
<keyword evidence="2" id="KW-0547">Nucleotide-binding</keyword>